<dbReference type="SUPFAM" id="SSF52540">
    <property type="entry name" value="P-loop containing nucleoside triphosphate hydrolases"/>
    <property type="match status" value="1"/>
</dbReference>
<protein>
    <submittedName>
        <fullName evidence="2">Molybdopterin-guanine dinucleotide biosynthesis protein B</fullName>
    </submittedName>
</protein>
<dbReference type="NCBIfam" id="TIGR00176">
    <property type="entry name" value="mobB"/>
    <property type="match status" value="1"/>
</dbReference>
<sequence>MNSAKTFGISGWSGSGKTTLIEALIPLFTARGLRVSLIKHTHHGFDIDKPGKDSFRFRAAGASEVMLAGEQRWALMRELREEPQASLTELLARLSPCDLVLVEGFKSAELAKIEVHRPALGKPFFHAEFPEVVAIASDAPLVSDLPVLALNDPPAIAEWILQFLKLA</sequence>
<gene>
    <name evidence="2" type="primary">mobB</name>
    <name evidence="2" type="ORF">HJ583_010870</name>
</gene>
<dbReference type="PANTHER" id="PTHR40072:SF1">
    <property type="entry name" value="MOLYBDOPTERIN-GUANINE DINUCLEOTIDE BIOSYNTHESIS ADAPTER PROTEIN"/>
    <property type="match status" value="1"/>
</dbReference>
<feature type="domain" description="Molybdopterin-guanine dinucleotide biosynthesis protein B (MobB)" evidence="1">
    <location>
        <begin position="7"/>
        <end position="138"/>
    </location>
</feature>
<proteinExistence type="predicted"/>
<dbReference type="CDD" id="cd03116">
    <property type="entry name" value="MobB"/>
    <property type="match status" value="1"/>
</dbReference>
<dbReference type="InterPro" id="IPR052539">
    <property type="entry name" value="MGD_biosynthesis_adapter"/>
</dbReference>
<evidence type="ECO:0000313" key="3">
    <source>
        <dbReference type="Proteomes" id="UP000778523"/>
    </source>
</evidence>
<accession>A0ABX2II21</accession>
<keyword evidence="3" id="KW-1185">Reference proteome</keyword>
<name>A0ABX2II21_9RHOO</name>
<comment type="caution">
    <text evidence="2">The sequence shown here is derived from an EMBL/GenBank/DDBJ whole genome shotgun (WGS) entry which is preliminary data.</text>
</comment>
<reference evidence="2 3" key="1">
    <citation type="submission" date="2020-06" db="EMBL/GenBank/DDBJ databases">
        <title>Draft genome of Uliginosibacterium sp. IMCC34675.</title>
        <authorList>
            <person name="Song J."/>
        </authorList>
    </citation>
    <scope>NUCLEOTIDE SEQUENCE [LARGE SCALE GENOMIC DNA]</scope>
    <source>
        <strain evidence="2 3">IMCC34675</strain>
    </source>
</reference>
<dbReference type="InterPro" id="IPR027417">
    <property type="entry name" value="P-loop_NTPase"/>
</dbReference>
<dbReference type="Pfam" id="PF03205">
    <property type="entry name" value="MobB"/>
    <property type="match status" value="1"/>
</dbReference>
<dbReference type="PANTHER" id="PTHR40072">
    <property type="entry name" value="MOLYBDOPTERIN-GUANINE DINUCLEOTIDE BIOSYNTHESIS ADAPTER PROTEIN-RELATED"/>
    <property type="match status" value="1"/>
</dbReference>
<dbReference type="RefSeq" id="WP_170021912.1">
    <property type="nucleotide sequence ID" value="NZ_JABCSC020000002.1"/>
</dbReference>
<evidence type="ECO:0000313" key="2">
    <source>
        <dbReference type="EMBL" id="NSL55528.1"/>
    </source>
</evidence>
<dbReference type="EMBL" id="JABCSC020000002">
    <property type="protein sequence ID" value="NSL55528.1"/>
    <property type="molecule type" value="Genomic_DNA"/>
</dbReference>
<dbReference type="Gene3D" id="3.40.50.300">
    <property type="entry name" value="P-loop containing nucleotide triphosphate hydrolases"/>
    <property type="match status" value="1"/>
</dbReference>
<dbReference type="Proteomes" id="UP000778523">
    <property type="component" value="Unassembled WGS sequence"/>
</dbReference>
<organism evidence="2 3">
    <name type="scientific">Uliginosibacterium aquaticum</name>
    <dbReference type="NCBI Taxonomy" id="2731212"/>
    <lineage>
        <taxon>Bacteria</taxon>
        <taxon>Pseudomonadati</taxon>
        <taxon>Pseudomonadota</taxon>
        <taxon>Betaproteobacteria</taxon>
        <taxon>Rhodocyclales</taxon>
        <taxon>Zoogloeaceae</taxon>
        <taxon>Uliginosibacterium</taxon>
    </lineage>
</organism>
<evidence type="ECO:0000259" key="1">
    <source>
        <dbReference type="Pfam" id="PF03205"/>
    </source>
</evidence>
<dbReference type="InterPro" id="IPR004435">
    <property type="entry name" value="MobB_dom"/>
</dbReference>